<name>A0ABQ5C6J6_9ASTR</name>
<evidence type="ECO:0000313" key="3">
    <source>
        <dbReference type="Proteomes" id="UP001151760"/>
    </source>
</evidence>
<feature type="compositionally biased region" description="Basic and acidic residues" evidence="1">
    <location>
        <begin position="1"/>
        <end position="13"/>
    </location>
</feature>
<comment type="caution">
    <text evidence="2">The sequence shown here is derived from an EMBL/GenBank/DDBJ whole genome shotgun (WGS) entry which is preliminary data.</text>
</comment>
<protein>
    <submittedName>
        <fullName evidence="2">Uncharacterized protein</fullName>
    </submittedName>
</protein>
<accession>A0ABQ5C6J6</accession>
<organism evidence="2 3">
    <name type="scientific">Tanacetum coccineum</name>
    <dbReference type="NCBI Taxonomy" id="301880"/>
    <lineage>
        <taxon>Eukaryota</taxon>
        <taxon>Viridiplantae</taxon>
        <taxon>Streptophyta</taxon>
        <taxon>Embryophyta</taxon>
        <taxon>Tracheophyta</taxon>
        <taxon>Spermatophyta</taxon>
        <taxon>Magnoliopsida</taxon>
        <taxon>eudicotyledons</taxon>
        <taxon>Gunneridae</taxon>
        <taxon>Pentapetalae</taxon>
        <taxon>asterids</taxon>
        <taxon>campanulids</taxon>
        <taxon>Asterales</taxon>
        <taxon>Asteraceae</taxon>
        <taxon>Asteroideae</taxon>
        <taxon>Anthemideae</taxon>
        <taxon>Anthemidinae</taxon>
        <taxon>Tanacetum</taxon>
    </lineage>
</organism>
<reference evidence="2" key="1">
    <citation type="journal article" date="2022" name="Int. J. Mol. Sci.">
        <title>Draft Genome of Tanacetum Coccineum: Genomic Comparison of Closely Related Tanacetum-Family Plants.</title>
        <authorList>
            <person name="Yamashiro T."/>
            <person name="Shiraishi A."/>
            <person name="Nakayama K."/>
            <person name="Satake H."/>
        </authorList>
    </citation>
    <scope>NUCLEOTIDE SEQUENCE</scope>
</reference>
<sequence length="79" mass="8629">MWDCHGDSSRFSDAELEAPQSPGHAPLSPDYVPSPEHPPSLDLCSYVADSDSGRRISGGPAEYTDEEERDADSMMMLND</sequence>
<gene>
    <name evidence="2" type="ORF">Tco_0890771</name>
</gene>
<evidence type="ECO:0000313" key="2">
    <source>
        <dbReference type="EMBL" id="GJT20834.1"/>
    </source>
</evidence>
<dbReference type="Proteomes" id="UP001151760">
    <property type="component" value="Unassembled WGS sequence"/>
</dbReference>
<keyword evidence="3" id="KW-1185">Reference proteome</keyword>
<proteinExistence type="predicted"/>
<feature type="region of interest" description="Disordered" evidence="1">
    <location>
        <begin position="1"/>
        <end position="79"/>
    </location>
</feature>
<dbReference type="EMBL" id="BQNB010013838">
    <property type="protein sequence ID" value="GJT20834.1"/>
    <property type="molecule type" value="Genomic_DNA"/>
</dbReference>
<evidence type="ECO:0000256" key="1">
    <source>
        <dbReference type="SAM" id="MobiDB-lite"/>
    </source>
</evidence>
<reference evidence="2" key="2">
    <citation type="submission" date="2022-01" db="EMBL/GenBank/DDBJ databases">
        <authorList>
            <person name="Yamashiro T."/>
            <person name="Shiraishi A."/>
            <person name="Satake H."/>
            <person name="Nakayama K."/>
        </authorList>
    </citation>
    <scope>NUCLEOTIDE SEQUENCE</scope>
</reference>